<comment type="caution">
    <text evidence="1">The sequence shown here is derived from an EMBL/GenBank/DDBJ whole genome shotgun (WGS) entry which is preliminary data.</text>
</comment>
<dbReference type="EMBL" id="BAAAGX010000023">
    <property type="protein sequence ID" value="GAA0264051.1"/>
    <property type="molecule type" value="Genomic_DNA"/>
</dbReference>
<keyword evidence="2" id="KW-1185">Reference proteome</keyword>
<protein>
    <recommendedName>
        <fullName evidence="3">Glycosyltransferase</fullName>
    </recommendedName>
</protein>
<dbReference type="SUPFAM" id="SSF53448">
    <property type="entry name" value="Nucleotide-diphospho-sugar transferases"/>
    <property type="match status" value="1"/>
</dbReference>
<sequence>MVADGGTGVVTGRTRWVSRHHHGSHRELLRPVRVSAPSNARVDMIAVPTSRPVSYLAHAVRLAERLDCTLLVLASGRCSASEVVRRYGARLDDRLIVVDVPTGYAQGESMFRFRADAVASAVMARSSDVSVKRNLALVLARSLGVRSLFFLDDDIIVPDWVDVCRAATTVEHGHWAAGLFVDGYPDNSVVCHANRLSGGQQDTFVGGGALMVDAQRANGFFPNVYNEDWFFLLDSAAERAVATVGTAVQRPYDPFSSPQRARGEEFGDVLAESLFWLFDLGGSLRDADADFWAGAMRRRLRFIDEVRANVDVMGDALSLHWRIEASLDAAVAAHRAFDPLTCARFVESWRHDRKAWSRRLARAPFGRPLGELLGSLHLTLTGTADPGMRTIPAPTVVMSPLPDPLADSHGEPLWGLRSPLTVAAAGRRATVPSVDSSLTA</sequence>
<dbReference type="Proteomes" id="UP001500967">
    <property type="component" value="Unassembled WGS sequence"/>
</dbReference>
<organism evidence="1 2">
    <name type="scientific">Cryptosporangium japonicum</name>
    <dbReference type="NCBI Taxonomy" id="80872"/>
    <lineage>
        <taxon>Bacteria</taxon>
        <taxon>Bacillati</taxon>
        <taxon>Actinomycetota</taxon>
        <taxon>Actinomycetes</taxon>
        <taxon>Cryptosporangiales</taxon>
        <taxon>Cryptosporangiaceae</taxon>
        <taxon>Cryptosporangium</taxon>
    </lineage>
</organism>
<evidence type="ECO:0008006" key="3">
    <source>
        <dbReference type="Google" id="ProtNLM"/>
    </source>
</evidence>
<reference evidence="1 2" key="1">
    <citation type="journal article" date="2019" name="Int. J. Syst. Evol. Microbiol.">
        <title>The Global Catalogue of Microorganisms (GCM) 10K type strain sequencing project: providing services to taxonomists for standard genome sequencing and annotation.</title>
        <authorList>
            <consortium name="The Broad Institute Genomics Platform"/>
            <consortium name="The Broad Institute Genome Sequencing Center for Infectious Disease"/>
            <person name="Wu L."/>
            <person name="Ma J."/>
        </authorList>
    </citation>
    <scope>NUCLEOTIDE SEQUENCE [LARGE SCALE GENOMIC DNA]</scope>
    <source>
        <strain evidence="1 2">JCM 10425</strain>
    </source>
</reference>
<evidence type="ECO:0000313" key="1">
    <source>
        <dbReference type="EMBL" id="GAA0264051.1"/>
    </source>
</evidence>
<proteinExistence type="predicted"/>
<evidence type="ECO:0000313" key="2">
    <source>
        <dbReference type="Proteomes" id="UP001500967"/>
    </source>
</evidence>
<gene>
    <name evidence="1" type="ORF">GCM10009539_57870</name>
</gene>
<name>A0ABN0UXE3_9ACTN</name>
<dbReference type="InterPro" id="IPR029044">
    <property type="entry name" value="Nucleotide-diphossugar_trans"/>
</dbReference>
<accession>A0ABN0UXE3</accession>